<comment type="caution">
    <text evidence="2">The sequence shown here is derived from an EMBL/GenBank/DDBJ whole genome shotgun (WGS) entry which is preliminary data.</text>
</comment>
<dbReference type="InterPro" id="IPR031893">
    <property type="entry name" value="Phage_tail_APC"/>
</dbReference>
<dbReference type="RefSeq" id="WP_191955383.1">
    <property type="nucleotide sequence ID" value="NZ_JACYNJ010000002.1"/>
</dbReference>
<sequence length="147" mass="16957">MTYYVTFSAEGVLNSRLISGVHNIPRDAVEVDDDTWRLITQETDGEWTKGVDGAISKRPFIVDPEQLKLRAIELERTWRNSEIGRVTWLRDRHRDEVDLGHSTSITAEMFSELLAYIQTLRDWPENQNFPDAVSRPVAPEWIASQSQ</sequence>
<evidence type="ECO:0000259" key="1">
    <source>
        <dbReference type="Pfam" id="PF16778"/>
    </source>
</evidence>
<organism evidence="2 3">
    <name type="scientific">Pseudomonas fluorescens</name>
    <dbReference type="NCBI Taxonomy" id="294"/>
    <lineage>
        <taxon>Bacteria</taxon>
        <taxon>Pseudomonadati</taxon>
        <taxon>Pseudomonadota</taxon>
        <taxon>Gammaproteobacteria</taxon>
        <taxon>Pseudomonadales</taxon>
        <taxon>Pseudomonadaceae</taxon>
        <taxon>Pseudomonas</taxon>
    </lineage>
</organism>
<dbReference type="AlphaFoldDB" id="A0AAE2U148"/>
<evidence type="ECO:0000313" key="3">
    <source>
        <dbReference type="Proteomes" id="UP000610293"/>
    </source>
</evidence>
<evidence type="ECO:0000313" key="2">
    <source>
        <dbReference type="EMBL" id="MBD8268867.1"/>
    </source>
</evidence>
<feature type="domain" description="Phage tail assembly chaperone-like" evidence="1">
    <location>
        <begin position="74"/>
        <end position="140"/>
    </location>
</feature>
<proteinExistence type="predicted"/>
<dbReference type="Proteomes" id="UP000610293">
    <property type="component" value="Unassembled WGS sequence"/>
</dbReference>
<protein>
    <submittedName>
        <fullName evidence="2">Phage tail protein</fullName>
    </submittedName>
</protein>
<name>A0AAE2U148_PSEFL</name>
<dbReference type="Pfam" id="PF16778">
    <property type="entry name" value="Phage_tail_APC"/>
    <property type="match status" value="1"/>
</dbReference>
<accession>A0AAE2U148</accession>
<reference evidence="2" key="1">
    <citation type="journal article" date="2020" name="FEMS Microbiol. Ecol.">
        <title>Temporal dynamics of bacterial communities during seed development and maturation.</title>
        <authorList>
            <person name="Chesneau G."/>
            <person name="Torres-Cortes G."/>
            <person name="Briand M."/>
            <person name="Darrasse A."/>
            <person name="Preveaux A."/>
            <person name="Marais C."/>
            <person name="Jacques M.A."/>
            <person name="Shade A."/>
            <person name="Barret M."/>
        </authorList>
    </citation>
    <scope>NUCLEOTIDE SEQUENCE</scope>
    <source>
        <strain evidence="2">CFBP13533</strain>
    </source>
</reference>
<dbReference type="EMBL" id="JACYNJ010000002">
    <property type="protein sequence ID" value="MBD8268867.1"/>
    <property type="molecule type" value="Genomic_DNA"/>
</dbReference>
<gene>
    <name evidence="2" type="ORF">IFU03_03750</name>
</gene>